<dbReference type="EMBL" id="CP003117">
    <property type="protein sequence ID" value="AET65233.1"/>
    <property type="molecule type" value="Genomic_DNA"/>
</dbReference>
<dbReference type="Proteomes" id="UP000005877">
    <property type="component" value="Chromosome"/>
</dbReference>
<keyword evidence="2" id="KW-1185">Reference proteome</keyword>
<proteinExistence type="predicted"/>
<evidence type="ECO:0000313" key="2">
    <source>
        <dbReference type="Proteomes" id="UP000005877"/>
    </source>
</evidence>
<sequence length="112" mass="12886">MKVQQDCFGVKDQRSLENLVSKGAGIRIDSDSLSPPVLSLLAEVFAEEAKPTYRDLMEIVAEFLFSSSYSRRDLRILMRRLGVEDSEMQKNLIYMARSWHNRDPLTPYSGNR</sequence>
<evidence type="ECO:0000313" key="1">
    <source>
        <dbReference type="EMBL" id="AET65233.1"/>
    </source>
</evidence>
<gene>
    <name evidence="1" type="ordered locus">Mhar_1876</name>
</gene>
<dbReference type="HOGENOM" id="CLU_2140201_0_0_2"/>
<dbReference type="KEGG" id="mhi:Mhar_1876"/>
<dbReference type="PATRIC" id="fig|1110509.7.peg.2082"/>
<organism evidence="1 2">
    <name type="scientific">Methanothrix harundinacea (strain 6Ac)</name>
    <name type="common">Methanosaeta harundinacea</name>
    <dbReference type="NCBI Taxonomy" id="1110509"/>
    <lineage>
        <taxon>Archaea</taxon>
        <taxon>Methanobacteriati</taxon>
        <taxon>Methanobacteriota</taxon>
        <taxon>Stenosarchaea group</taxon>
        <taxon>Methanomicrobia</taxon>
        <taxon>Methanotrichales</taxon>
        <taxon>Methanotrichaceae</taxon>
        <taxon>Methanothrix</taxon>
    </lineage>
</organism>
<dbReference type="AlphaFoldDB" id="G7WQ41"/>
<protein>
    <submittedName>
        <fullName evidence="1">Uncharacterized protein</fullName>
    </submittedName>
</protein>
<name>G7WQ41_METH6</name>
<accession>G7WQ41</accession>
<reference evidence="1 2" key="1">
    <citation type="journal article" date="2012" name="PLoS ONE">
        <title>The genome characteristics and predicted function of methyl-group oxidation pathway in the obligate aceticlastic methanogens, Methanosaeta spp.</title>
        <authorList>
            <person name="Zhu J."/>
            <person name="Zheng H."/>
            <person name="Ai G."/>
            <person name="Zhang G."/>
            <person name="Liu D."/>
            <person name="Liu X."/>
            <person name="Dong X."/>
        </authorList>
    </citation>
    <scope>NUCLEOTIDE SEQUENCE [LARGE SCALE GENOMIC DNA]</scope>
    <source>
        <strain evidence="1 2">6Ac</strain>
    </source>
</reference>